<organism evidence="1 2">
    <name type="scientific">Stephania yunnanensis</name>
    <dbReference type="NCBI Taxonomy" id="152371"/>
    <lineage>
        <taxon>Eukaryota</taxon>
        <taxon>Viridiplantae</taxon>
        <taxon>Streptophyta</taxon>
        <taxon>Embryophyta</taxon>
        <taxon>Tracheophyta</taxon>
        <taxon>Spermatophyta</taxon>
        <taxon>Magnoliopsida</taxon>
        <taxon>Ranunculales</taxon>
        <taxon>Menispermaceae</taxon>
        <taxon>Menispermoideae</taxon>
        <taxon>Cissampelideae</taxon>
        <taxon>Stephania</taxon>
    </lineage>
</organism>
<dbReference type="Proteomes" id="UP001420932">
    <property type="component" value="Unassembled WGS sequence"/>
</dbReference>
<accession>A0AAP0JJ44</accession>
<evidence type="ECO:0000313" key="2">
    <source>
        <dbReference type="Proteomes" id="UP001420932"/>
    </source>
</evidence>
<gene>
    <name evidence="1" type="ORF">Syun_014321</name>
</gene>
<reference evidence="1 2" key="1">
    <citation type="submission" date="2024-01" db="EMBL/GenBank/DDBJ databases">
        <title>Genome assemblies of Stephania.</title>
        <authorList>
            <person name="Yang L."/>
        </authorList>
    </citation>
    <scope>NUCLEOTIDE SEQUENCE [LARGE SCALE GENOMIC DNA]</scope>
    <source>
        <strain evidence="1">YNDBR</strain>
        <tissue evidence="1">Leaf</tissue>
    </source>
</reference>
<keyword evidence="2" id="KW-1185">Reference proteome</keyword>
<dbReference type="AlphaFoldDB" id="A0AAP0JJ44"/>
<protein>
    <submittedName>
        <fullName evidence="1">Uncharacterized protein</fullName>
    </submittedName>
</protein>
<dbReference type="EMBL" id="JBBNAF010000006">
    <property type="protein sequence ID" value="KAK9134991.1"/>
    <property type="molecule type" value="Genomic_DNA"/>
</dbReference>
<sequence>MSSSTRINPLSHIIFNDVDFRYHSNEIIIVVTCTFGNARGSMIFSLLPLPMITFGLEVAIFPAEPTSDFLLPLILVLVVRFSRTIRLFETTKLVRPVQQGLFKLSRFHHMHL</sequence>
<evidence type="ECO:0000313" key="1">
    <source>
        <dbReference type="EMBL" id="KAK9134991.1"/>
    </source>
</evidence>
<name>A0AAP0JJ44_9MAGN</name>
<proteinExistence type="predicted"/>
<comment type="caution">
    <text evidence="1">The sequence shown here is derived from an EMBL/GenBank/DDBJ whole genome shotgun (WGS) entry which is preliminary data.</text>
</comment>